<keyword evidence="6" id="KW-0223">Dioxygenase</keyword>
<evidence type="ECO:0000259" key="9">
    <source>
        <dbReference type="Pfam" id="PF04209"/>
    </source>
</evidence>
<comment type="similarity">
    <text evidence="3">Belongs to the homogentisate dioxygenase family.</text>
</comment>
<evidence type="ECO:0000256" key="1">
    <source>
        <dbReference type="ARBA" id="ARBA00001962"/>
    </source>
</evidence>
<dbReference type="InterPro" id="IPR046451">
    <property type="entry name" value="HgmA_C"/>
</dbReference>
<keyword evidence="5" id="KW-0479">Metal-binding</keyword>
<dbReference type="InterPro" id="IPR046452">
    <property type="entry name" value="HgmA_N"/>
</dbReference>
<dbReference type="PANTHER" id="PTHR11056:SF0">
    <property type="entry name" value="HOMOGENTISATE 1,2-DIOXYGENASE"/>
    <property type="match status" value="1"/>
</dbReference>
<dbReference type="EMBL" id="CAWUHC010000035">
    <property type="protein sequence ID" value="CAK7221589.1"/>
    <property type="molecule type" value="Genomic_DNA"/>
</dbReference>
<evidence type="ECO:0000256" key="7">
    <source>
        <dbReference type="ARBA" id="ARBA00023002"/>
    </source>
</evidence>
<evidence type="ECO:0000259" key="10">
    <source>
        <dbReference type="Pfam" id="PF20510"/>
    </source>
</evidence>
<evidence type="ECO:0000256" key="3">
    <source>
        <dbReference type="ARBA" id="ARBA00007757"/>
    </source>
</evidence>
<sequence>MASAAVSTSARSAFVTTPSEADPYIYQTGFGNRFASEAVPGVLPRGQNAPQKVAFDLYSEQLNGSSFVVLPRSGIQHVWMYRMRPSVAHGPLEPADSINPALHASFLATNPSMQIVPDQLAWDPFKLPTNDSEDKSVDFVEGLRTICGQGDPTLRQGLAVHMYTANRSMGRRAFCNNDGDFLIMPQQGRLQIQTELGWLMVRPGEIVVIQAGLRYRVLLPDGPSRGYVQEVFSAHYELPELGPMGSNGMALPNDFESPVAAFDIDEQPWQVVYKLLGKLFEGGQDHSPFDVVAWRGNLVPYKYATEKFINVANVEHDQADPTVYSVLTVRSTVPGVPLTDLLVFTPKWIPTSNTFRPPYYHRNMSSEVMGLLYGTYGGSAHSLEPGGLSYEASYMPHGETYETWVSATTRELKPERVCEDTVAFMFHITVPLLVAKEAVVDAQPAPESQRAAYKPHFLERLSDVNAALAKTGAPSIAYEK</sequence>
<name>A0ABP0BPL2_9PEZI</name>
<protein>
    <recommendedName>
        <fullName evidence="4">homogentisate 1,2-dioxygenase</fullName>
        <ecNumber evidence="4">1.13.11.5</ecNumber>
    </recommendedName>
</protein>
<dbReference type="EC" id="1.13.11.5" evidence="4"/>
<dbReference type="InterPro" id="IPR014710">
    <property type="entry name" value="RmlC-like_jellyroll"/>
</dbReference>
<gene>
    <name evidence="11" type="ORF">SBRCBS47491_004578</name>
</gene>
<comment type="pathway">
    <text evidence="2">Amino-acid degradation; L-phenylalanine degradation; acetoacetate and fumarate from L-phenylalanine: step 4/6.</text>
</comment>
<organism evidence="11 12">
    <name type="scientific">Sporothrix bragantina</name>
    <dbReference type="NCBI Taxonomy" id="671064"/>
    <lineage>
        <taxon>Eukaryota</taxon>
        <taxon>Fungi</taxon>
        <taxon>Dikarya</taxon>
        <taxon>Ascomycota</taxon>
        <taxon>Pezizomycotina</taxon>
        <taxon>Sordariomycetes</taxon>
        <taxon>Sordariomycetidae</taxon>
        <taxon>Ophiostomatales</taxon>
        <taxon>Ophiostomataceae</taxon>
        <taxon>Sporothrix</taxon>
    </lineage>
</organism>
<comment type="cofactor">
    <cofactor evidence="1">
        <name>Fe cation</name>
        <dbReference type="ChEBI" id="CHEBI:24875"/>
    </cofactor>
</comment>
<dbReference type="Pfam" id="PF04209">
    <property type="entry name" value="HgmA_C"/>
    <property type="match status" value="1"/>
</dbReference>
<accession>A0ABP0BPL2</accession>
<evidence type="ECO:0000313" key="11">
    <source>
        <dbReference type="EMBL" id="CAK7221589.1"/>
    </source>
</evidence>
<evidence type="ECO:0000256" key="5">
    <source>
        <dbReference type="ARBA" id="ARBA00022723"/>
    </source>
</evidence>
<proteinExistence type="inferred from homology"/>
<dbReference type="CDD" id="cd07000">
    <property type="entry name" value="cupin_HGO_N"/>
    <property type="match status" value="1"/>
</dbReference>
<dbReference type="InterPro" id="IPR005708">
    <property type="entry name" value="Homogentis_dOase"/>
</dbReference>
<keyword evidence="12" id="KW-1185">Reference proteome</keyword>
<keyword evidence="8" id="KW-0408">Iron</keyword>
<evidence type="ECO:0000313" key="12">
    <source>
        <dbReference type="Proteomes" id="UP001642406"/>
    </source>
</evidence>
<feature type="domain" description="Homogentisate 1,2-dioxygenase C-terminal" evidence="9">
    <location>
        <begin position="307"/>
        <end position="439"/>
    </location>
</feature>
<dbReference type="Gene3D" id="2.60.120.10">
    <property type="entry name" value="Jelly Rolls"/>
    <property type="match status" value="1"/>
</dbReference>
<dbReference type="PANTHER" id="PTHR11056">
    <property type="entry name" value="HOMOGENTISATE 1,2-DIOXYGENASE"/>
    <property type="match status" value="1"/>
</dbReference>
<feature type="domain" description="Homogentisate 1,2-dioxygenase N-terminal" evidence="10">
    <location>
        <begin position="26"/>
        <end position="303"/>
    </location>
</feature>
<dbReference type="SUPFAM" id="SSF51182">
    <property type="entry name" value="RmlC-like cupins"/>
    <property type="match status" value="1"/>
</dbReference>
<dbReference type="Proteomes" id="UP001642406">
    <property type="component" value="Unassembled WGS sequence"/>
</dbReference>
<dbReference type="Pfam" id="PF20510">
    <property type="entry name" value="HgmA_N"/>
    <property type="match status" value="1"/>
</dbReference>
<evidence type="ECO:0000256" key="6">
    <source>
        <dbReference type="ARBA" id="ARBA00022964"/>
    </source>
</evidence>
<reference evidence="11 12" key="1">
    <citation type="submission" date="2024-01" db="EMBL/GenBank/DDBJ databases">
        <authorList>
            <person name="Allen C."/>
            <person name="Tagirdzhanova G."/>
        </authorList>
    </citation>
    <scope>NUCLEOTIDE SEQUENCE [LARGE SCALE GENOMIC DNA]</scope>
</reference>
<comment type="caution">
    <text evidence="11">The sequence shown here is derived from an EMBL/GenBank/DDBJ whole genome shotgun (WGS) entry which is preliminary data.</text>
</comment>
<evidence type="ECO:0000256" key="8">
    <source>
        <dbReference type="ARBA" id="ARBA00023004"/>
    </source>
</evidence>
<evidence type="ECO:0000256" key="2">
    <source>
        <dbReference type="ARBA" id="ARBA00004704"/>
    </source>
</evidence>
<keyword evidence="7" id="KW-0560">Oxidoreductase</keyword>
<dbReference type="InterPro" id="IPR011051">
    <property type="entry name" value="RmlC_Cupin_sf"/>
</dbReference>
<evidence type="ECO:0000256" key="4">
    <source>
        <dbReference type="ARBA" id="ARBA00013127"/>
    </source>
</evidence>